<dbReference type="PATRIC" id="fig|264450.4.peg.5317"/>
<dbReference type="GO" id="GO:0005506">
    <property type="term" value="F:iron ion binding"/>
    <property type="evidence" value="ECO:0007669"/>
    <property type="project" value="InterPro"/>
</dbReference>
<dbReference type="Pfam" id="PF01106">
    <property type="entry name" value="NifU"/>
    <property type="match status" value="1"/>
</dbReference>
<reference evidence="8 9" key="1">
    <citation type="submission" date="2015-09" db="EMBL/GenBank/DDBJ databases">
        <title>Genome announcement of multiple Pseudomonas syringae strains.</title>
        <authorList>
            <person name="Thakur S."/>
            <person name="Wang P.W."/>
            <person name="Gong Y."/>
            <person name="Weir B.S."/>
            <person name="Guttman D.S."/>
        </authorList>
    </citation>
    <scope>NUCLEOTIDE SEQUENCE [LARGE SCALE GENOMIC DNA]</scope>
    <source>
        <strain evidence="8 9">ICMP9419</strain>
    </source>
</reference>
<dbReference type="Gene3D" id="3.30.300.130">
    <property type="entry name" value="Fe-S cluster assembly (FSCA)"/>
    <property type="match status" value="1"/>
</dbReference>
<gene>
    <name evidence="5" type="primary">nfuA</name>
    <name evidence="8" type="ORF">ALO79_04457</name>
</gene>
<feature type="domain" description="NIF system FeS cluster assembly NifU C-terminal" evidence="6">
    <location>
        <begin position="159"/>
        <end position="225"/>
    </location>
</feature>
<dbReference type="EMBL" id="LJQD01000379">
    <property type="protein sequence ID" value="KPW92905.1"/>
    <property type="molecule type" value="Genomic_DNA"/>
</dbReference>
<sequence>MATRTSDRCIRRRPRAAGCFPDKNTGTLSGALIWRKLPASLRGVSMTAITITDAAHDYLADLLSKQNTPGIGIRIFITQPGTQYAETCIAYCKPGEEKPEDTALGLKSFTAYIDSFSEAFLDDAVVDYATDRMGGQLTIKAPNAKVPMVNADSPINERINYYLQTEINPGLASHGGQVSLIDVVEDGIAVLQFGGGCQGCGQADVTLKEGIERTLLERIPELKGVRDVTDHTQKENAYY</sequence>
<dbReference type="InterPro" id="IPR034904">
    <property type="entry name" value="FSCA_dom_sf"/>
</dbReference>
<dbReference type="HAMAP" id="MF_01637">
    <property type="entry name" value="Fe_S_biogen_NfuA"/>
    <property type="match status" value="1"/>
</dbReference>
<feature type="binding site" evidence="5">
    <location>
        <position position="197"/>
    </location>
    <ligand>
        <name>[4Fe-4S] cluster</name>
        <dbReference type="ChEBI" id="CHEBI:49883"/>
    </ligand>
</feature>
<comment type="similarity">
    <text evidence="5">Belongs to the NfuA family.</text>
</comment>
<dbReference type="InterPro" id="IPR035903">
    <property type="entry name" value="HesB-like_dom_sf"/>
</dbReference>
<evidence type="ECO:0000259" key="7">
    <source>
        <dbReference type="Pfam" id="PF01521"/>
    </source>
</evidence>
<dbReference type="InterPro" id="IPR001075">
    <property type="entry name" value="NIF_FeS_clus_asmbl_NifU_C"/>
</dbReference>
<name>A0A0P9Q580_PSESX</name>
<dbReference type="Pfam" id="PF01521">
    <property type="entry name" value="Fe-S_biosyn"/>
    <property type="match status" value="1"/>
</dbReference>
<dbReference type="GO" id="GO:0051539">
    <property type="term" value="F:4 iron, 4 sulfur cluster binding"/>
    <property type="evidence" value="ECO:0007669"/>
    <property type="project" value="UniProtKB-UniRule"/>
</dbReference>
<dbReference type="InterPro" id="IPR017726">
    <property type="entry name" value="Fe/S_biogenesis_protein_NfuA"/>
</dbReference>
<evidence type="ECO:0000259" key="6">
    <source>
        <dbReference type="Pfam" id="PF01106"/>
    </source>
</evidence>
<keyword evidence="1 5" id="KW-0004">4Fe-4S</keyword>
<dbReference type="Proteomes" id="UP000050381">
    <property type="component" value="Unassembled WGS sequence"/>
</dbReference>
<dbReference type="PANTHER" id="PTHR11178">
    <property type="entry name" value="IRON-SULFUR CLUSTER SCAFFOLD PROTEIN NFU-RELATED"/>
    <property type="match status" value="1"/>
</dbReference>
<dbReference type="Gene3D" id="2.60.300.12">
    <property type="entry name" value="HesB-like domain"/>
    <property type="match status" value="1"/>
</dbReference>
<dbReference type="GO" id="GO:0051604">
    <property type="term" value="P:protein maturation"/>
    <property type="evidence" value="ECO:0007669"/>
    <property type="project" value="UniProtKB-UniRule"/>
</dbReference>
<evidence type="ECO:0000256" key="5">
    <source>
        <dbReference type="HAMAP-Rule" id="MF_01637"/>
    </source>
</evidence>
<evidence type="ECO:0000256" key="1">
    <source>
        <dbReference type="ARBA" id="ARBA00022485"/>
    </source>
</evidence>
<dbReference type="GO" id="GO:0016226">
    <property type="term" value="P:iron-sulfur cluster assembly"/>
    <property type="evidence" value="ECO:0007669"/>
    <property type="project" value="UniProtKB-UniRule"/>
</dbReference>
<comment type="cofactor">
    <cofactor evidence="5">
        <name>[4Fe-4S] cluster</name>
        <dbReference type="ChEBI" id="CHEBI:49883"/>
    </cofactor>
    <text evidence="5">Binds 1 [4Fe-4S] cluster per subunit. The cluster is presumably bound at the interface of two monomers.</text>
</comment>
<proteinExistence type="inferred from homology"/>
<keyword evidence="2 5" id="KW-0479">Metal-binding</keyword>
<dbReference type="PANTHER" id="PTHR11178:SF51">
    <property type="entry name" value="FE_S BIOGENESIS PROTEIN NFUA"/>
    <property type="match status" value="1"/>
</dbReference>
<feature type="binding site" evidence="5">
    <location>
        <position position="200"/>
    </location>
    <ligand>
        <name>[4Fe-4S] cluster</name>
        <dbReference type="ChEBI" id="CHEBI:49883"/>
    </ligand>
</feature>
<protein>
    <recommendedName>
        <fullName evidence="5">Fe/S biogenesis protein NfuA</fullName>
    </recommendedName>
</protein>
<keyword evidence="4 5" id="KW-0411">Iron-sulfur</keyword>
<evidence type="ECO:0000313" key="9">
    <source>
        <dbReference type="Proteomes" id="UP000050381"/>
    </source>
</evidence>
<comment type="caution">
    <text evidence="8">The sequence shown here is derived from an EMBL/GenBank/DDBJ whole genome shotgun (WGS) entry which is preliminary data.</text>
</comment>
<feature type="domain" description="Core" evidence="7">
    <location>
        <begin position="49"/>
        <end position="145"/>
    </location>
</feature>
<dbReference type="InterPro" id="IPR000361">
    <property type="entry name" value="ATAP_core_dom"/>
</dbReference>
<dbReference type="AlphaFoldDB" id="A0A0P9Q580"/>
<organism evidence="8 9">
    <name type="scientific">Pseudomonas syringae pv. castaneae</name>
    <dbReference type="NCBI Taxonomy" id="264450"/>
    <lineage>
        <taxon>Bacteria</taxon>
        <taxon>Pseudomonadati</taxon>
        <taxon>Pseudomonadota</taxon>
        <taxon>Gammaproteobacteria</taxon>
        <taxon>Pseudomonadales</taxon>
        <taxon>Pseudomonadaceae</taxon>
        <taxon>Pseudomonas</taxon>
        <taxon>Pseudomonas syringae</taxon>
    </lineage>
</organism>
<evidence type="ECO:0000256" key="3">
    <source>
        <dbReference type="ARBA" id="ARBA00023004"/>
    </source>
</evidence>
<evidence type="ECO:0000256" key="4">
    <source>
        <dbReference type="ARBA" id="ARBA00023014"/>
    </source>
</evidence>
<dbReference type="SUPFAM" id="SSF89360">
    <property type="entry name" value="HesB-like domain"/>
    <property type="match status" value="1"/>
</dbReference>
<accession>A0A0P9Q580</accession>
<comment type="function">
    <text evidence="5">Involved in iron-sulfur cluster biogenesis. Binds a 4Fe-4S cluster, can transfer this cluster to apoproteins, and thereby intervenes in the maturation of Fe/S proteins. Could also act as a scaffold/chaperone for damaged Fe/S proteins.</text>
</comment>
<dbReference type="NCBIfam" id="TIGR03341">
    <property type="entry name" value="YhgI_GntY"/>
    <property type="match status" value="1"/>
</dbReference>
<dbReference type="SUPFAM" id="SSF117916">
    <property type="entry name" value="Fe-S cluster assembly (FSCA) domain-like"/>
    <property type="match status" value="1"/>
</dbReference>
<evidence type="ECO:0000313" key="8">
    <source>
        <dbReference type="EMBL" id="KPW92905.1"/>
    </source>
</evidence>
<evidence type="ECO:0000256" key="2">
    <source>
        <dbReference type="ARBA" id="ARBA00022723"/>
    </source>
</evidence>
<keyword evidence="3 5" id="KW-0408">Iron</keyword>
<comment type="subunit">
    <text evidence="5">Homodimer.</text>
</comment>